<dbReference type="Proteomes" id="UP000192840">
    <property type="component" value="Unassembled WGS sequence"/>
</dbReference>
<evidence type="ECO:0000256" key="1">
    <source>
        <dbReference type="ARBA" id="ARBA00001933"/>
    </source>
</evidence>
<dbReference type="Gene3D" id="3.40.640.10">
    <property type="entry name" value="Type I PLP-dependent aspartate aminotransferase-like (Major domain)"/>
    <property type="match status" value="1"/>
</dbReference>
<dbReference type="InterPro" id="IPR023965">
    <property type="entry name" value="Capreomycidine_synthase"/>
</dbReference>
<gene>
    <name evidence="5" type="ORF">SAMN05660733_02372</name>
</gene>
<evidence type="ECO:0000313" key="5">
    <source>
        <dbReference type="EMBL" id="SMC88924.1"/>
    </source>
</evidence>
<dbReference type="PANTHER" id="PTHR43510">
    <property type="entry name" value="AMINOTRANSFERASE FUNCTION, HYPOTHETICAL (EUROFUNG)"/>
    <property type="match status" value="1"/>
</dbReference>
<evidence type="ECO:0000256" key="2">
    <source>
        <dbReference type="ARBA" id="ARBA00022898"/>
    </source>
</evidence>
<dbReference type="InterPro" id="IPR015421">
    <property type="entry name" value="PyrdxlP-dep_Trfase_major"/>
</dbReference>
<protein>
    <submittedName>
        <fullName evidence="5">Capreomycidine synthase</fullName>
    </submittedName>
</protein>
<dbReference type="PROSITE" id="PS00599">
    <property type="entry name" value="AA_TRANSFER_CLASS_2"/>
    <property type="match status" value="1"/>
</dbReference>
<dbReference type="InterPro" id="IPR015424">
    <property type="entry name" value="PyrdxlP-dep_Trfase"/>
</dbReference>
<dbReference type="SUPFAM" id="SSF53383">
    <property type="entry name" value="PLP-dependent transferases"/>
    <property type="match status" value="1"/>
</dbReference>
<comment type="cofactor">
    <cofactor evidence="1 3">
        <name>pyridoxal 5'-phosphate</name>
        <dbReference type="ChEBI" id="CHEBI:597326"/>
    </cofactor>
</comment>
<dbReference type="InterPro" id="IPR001917">
    <property type="entry name" value="Aminotrans_II_pyridoxalP_BS"/>
</dbReference>
<dbReference type="CDD" id="cd00609">
    <property type="entry name" value="AAT_like"/>
    <property type="match status" value="1"/>
</dbReference>
<accession>A0A1W2CVI8</accession>
<keyword evidence="6" id="KW-1185">Reference proteome</keyword>
<organism evidence="5 6">
    <name type="scientific">Lentzea albidocapillata</name>
    <dbReference type="NCBI Taxonomy" id="40571"/>
    <lineage>
        <taxon>Bacteria</taxon>
        <taxon>Bacillati</taxon>
        <taxon>Actinomycetota</taxon>
        <taxon>Actinomycetes</taxon>
        <taxon>Pseudonocardiales</taxon>
        <taxon>Pseudonocardiaceae</taxon>
        <taxon>Lentzea</taxon>
    </lineage>
</organism>
<feature type="domain" description="Aminotransferase class I/classII large" evidence="4">
    <location>
        <begin position="44"/>
        <end position="348"/>
    </location>
</feature>
<dbReference type="Gene3D" id="3.90.1150.10">
    <property type="entry name" value="Aspartate Aminotransferase, domain 1"/>
    <property type="match status" value="1"/>
</dbReference>
<evidence type="ECO:0000259" key="4">
    <source>
        <dbReference type="Pfam" id="PF00155"/>
    </source>
</evidence>
<dbReference type="EMBL" id="FWYC01000006">
    <property type="protein sequence ID" value="SMC88924.1"/>
    <property type="molecule type" value="Genomic_DNA"/>
</dbReference>
<proteinExistence type="inferred from homology"/>
<dbReference type="Pfam" id="PF00155">
    <property type="entry name" value="Aminotran_1_2"/>
    <property type="match status" value="1"/>
</dbReference>
<reference evidence="6" key="1">
    <citation type="submission" date="2017-04" db="EMBL/GenBank/DDBJ databases">
        <authorList>
            <person name="Varghese N."/>
            <person name="Submissions S."/>
        </authorList>
    </citation>
    <scope>NUCLEOTIDE SEQUENCE [LARGE SCALE GENOMIC DNA]</scope>
    <source>
        <strain evidence="6">DSM 44073</strain>
    </source>
</reference>
<name>A0A1W2CVI8_9PSEU</name>
<dbReference type="InterPro" id="IPR004839">
    <property type="entry name" value="Aminotransferase_I/II_large"/>
</dbReference>
<dbReference type="GO" id="GO:0030170">
    <property type="term" value="F:pyridoxal phosphate binding"/>
    <property type="evidence" value="ECO:0007669"/>
    <property type="project" value="InterPro"/>
</dbReference>
<dbReference type="NCBIfam" id="TIGR03947">
    <property type="entry name" value="viomycin_VioD"/>
    <property type="match status" value="1"/>
</dbReference>
<dbReference type="InterPro" id="IPR015422">
    <property type="entry name" value="PyrdxlP-dep_Trfase_small"/>
</dbReference>
<comment type="similarity">
    <text evidence="3">Belongs to the class-II pyridoxal-phosphate-dependent aminotransferase family.</text>
</comment>
<keyword evidence="2 3" id="KW-0663">Pyridoxal phosphate</keyword>
<dbReference type="STRING" id="40571.SAMN05660733_02372"/>
<evidence type="ECO:0000313" key="6">
    <source>
        <dbReference type="Proteomes" id="UP000192840"/>
    </source>
</evidence>
<dbReference type="GO" id="GO:0016740">
    <property type="term" value="F:transferase activity"/>
    <property type="evidence" value="ECO:0007669"/>
    <property type="project" value="InterPro"/>
</dbReference>
<evidence type="ECO:0000256" key="3">
    <source>
        <dbReference type="RuleBase" id="RU003693"/>
    </source>
</evidence>
<dbReference type="eggNOG" id="COG0436">
    <property type="taxonomic scope" value="Bacteria"/>
</dbReference>
<dbReference type="PANTHER" id="PTHR43510:SF1">
    <property type="entry name" value="AMINOTRANSFERASE FUNCTION, HYPOTHETICAL (EUROFUNG)"/>
    <property type="match status" value="1"/>
</dbReference>
<dbReference type="AlphaFoldDB" id="A0A1W2CVI8"/>
<sequence>MRQHYFDALVDIGSSGVQDFGFGELREIIGLRNEELDRLVMRDSPTFGHDDLRRTIAERWRDGDPEWVIATHGASEAIFLAMNSILEPGDHVVALDPIYHGYETIARTVGCEVTPWRLRPETGFEPDLDELAALVTPRTKAIVVNFPHNPTGASLSVAGQRRLIETAESVGAHLVWDTALAELTYDTSPLPDPTTLYRRAISIGTLSKAFGLPGMRLGWCIASPETLAGFVTLRDAMTLHLSPLVETIGEKVIRHADRIVSRRLEQARDNLTFLAKYTADSTVLSYAPPVGGVTVFARLEGLEDTTEFCRMLSSKRRTMLVPGTAFGHSDRVRLGFGGKQSEFREGIQILGEELSLLGSNSVGGRNA</sequence>